<dbReference type="EMBL" id="JAGIOO010000001">
    <property type="protein sequence ID" value="MBP2474741.1"/>
    <property type="molecule type" value="Genomic_DNA"/>
</dbReference>
<gene>
    <name evidence="2" type="ORF">JOF53_003613</name>
</gene>
<proteinExistence type="predicted"/>
<evidence type="ECO:0000313" key="3">
    <source>
        <dbReference type="Proteomes" id="UP001519363"/>
    </source>
</evidence>
<organism evidence="2 3">
    <name type="scientific">Crossiella equi</name>
    <dbReference type="NCBI Taxonomy" id="130796"/>
    <lineage>
        <taxon>Bacteria</taxon>
        <taxon>Bacillati</taxon>
        <taxon>Actinomycetota</taxon>
        <taxon>Actinomycetes</taxon>
        <taxon>Pseudonocardiales</taxon>
        <taxon>Pseudonocardiaceae</taxon>
        <taxon>Crossiella</taxon>
    </lineage>
</organism>
<keyword evidence="3" id="KW-1185">Reference proteome</keyword>
<evidence type="ECO:0000256" key="1">
    <source>
        <dbReference type="SAM" id="MobiDB-lite"/>
    </source>
</evidence>
<feature type="region of interest" description="Disordered" evidence="1">
    <location>
        <begin position="197"/>
        <end position="233"/>
    </location>
</feature>
<evidence type="ECO:0000313" key="2">
    <source>
        <dbReference type="EMBL" id="MBP2474741.1"/>
    </source>
</evidence>
<feature type="compositionally biased region" description="Basic and acidic residues" evidence="1">
    <location>
        <begin position="1"/>
        <end position="10"/>
    </location>
</feature>
<evidence type="ECO:0008006" key="4">
    <source>
        <dbReference type="Google" id="ProtNLM"/>
    </source>
</evidence>
<comment type="caution">
    <text evidence="2">The sequence shown here is derived from an EMBL/GenBank/DDBJ whole genome shotgun (WGS) entry which is preliminary data.</text>
</comment>
<name>A0ABS5AEI7_9PSEU</name>
<accession>A0ABS5AEI7</accession>
<dbReference type="Proteomes" id="UP001519363">
    <property type="component" value="Unassembled WGS sequence"/>
</dbReference>
<feature type="region of interest" description="Disordered" evidence="1">
    <location>
        <begin position="1"/>
        <end position="42"/>
    </location>
</feature>
<dbReference type="RefSeq" id="WP_086788959.1">
    <property type="nucleotide sequence ID" value="NZ_JAGIOO010000001.1"/>
</dbReference>
<sequence>MSEELRDMKVAELAPPSVGRTAPATREYPQEPAEEYRSGDSSNSVWVTVDKQGRVLRVEVSTGWHTRLPAGEFSSALLSAYLGASETAAVVESRDRRQNPGPVPDEAPGEVLGLDEWVRSMQNRHAEIGRKLREAEARAEGRSTEVADVRSPYGYLALQVRAGALLGLTVDAARIAQVHGGQLQQDLWDGFRAAGLTSPNAFQEAPAQPPAARPRRSDPDDDGDEMWQGIKWQ</sequence>
<protein>
    <recommendedName>
        <fullName evidence="4">YbaB/EbfC DNA-binding family protein</fullName>
    </recommendedName>
</protein>
<reference evidence="2 3" key="1">
    <citation type="submission" date="2021-03" db="EMBL/GenBank/DDBJ databases">
        <title>Sequencing the genomes of 1000 actinobacteria strains.</title>
        <authorList>
            <person name="Klenk H.-P."/>
        </authorList>
    </citation>
    <scope>NUCLEOTIDE SEQUENCE [LARGE SCALE GENOMIC DNA]</scope>
    <source>
        <strain evidence="2 3">DSM 44580</strain>
    </source>
</reference>